<feature type="non-terminal residue" evidence="1">
    <location>
        <position position="1"/>
    </location>
</feature>
<evidence type="ECO:0000313" key="1">
    <source>
        <dbReference type="EMBL" id="CEK51007.1"/>
    </source>
</evidence>
<accession>A0A0B6Y406</accession>
<reference evidence="1" key="1">
    <citation type="submission" date="2014-12" db="EMBL/GenBank/DDBJ databases">
        <title>Insight into the proteome of Arion vulgaris.</title>
        <authorList>
            <person name="Aradska J."/>
            <person name="Bulat T."/>
            <person name="Smidak R."/>
            <person name="Sarate P."/>
            <person name="Gangsoo J."/>
            <person name="Sialana F."/>
            <person name="Bilban M."/>
            <person name="Lubec G."/>
        </authorList>
    </citation>
    <scope>NUCLEOTIDE SEQUENCE</scope>
    <source>
        <tissue evidence="1">Skin</tissue>
    </source>
</reference>
<gene>
    <name evidence="1" type="primary">ORF12230</name>
</gene>
<protein>
    <submittedName>
        <fullName evidence="1">Uncharacterized protein</fullName>
    </submittedName>
</protein>
<organism evidence="1">
    <name type="scientific">Arion vulgaris</name>
    <dbReference type="NCBI Taxonomy" id="1028688"/>
    <lineage>
        <taxon>Eukaryota</taxon>
        <taxon>Metazoa</taxon>
        <taxon>Spiralia</taxon>
        <taxon>Lophotrochozoa</taxon>
        <taxon>Mollusca</taxon>
        <taxon>Gastropoda</taxon>
        <taxon>Heterobranchia</taxon>
        <taxon>Euthyneura</taxon>
        <taxon>Panpulmonata</taxon>
        <taxon>Eupulmonata</taxon>
        <taxon>Stylommatophora</taxon>
        <taxon>Helicina</taxon>
        <taxon>Arionoidea</taxon>
        <taxon>Arionidae</taxon>
        <taxon>Arion</taxon>
    </lineage>
</organism>
<dbReference type="EMBL" id="HACG01004142">
    <property type="protein sequence ID" value="CEK51007.1"/>
    <property type="molecule type" value="Transcribed_RNA"/>
</dbReference>
<name>A0A0B6Y406_9EUPU</name>
<proteinExistence type="predicted"/>
<sequence>NTHKTDKYKSDGTKLITNSPDDIHANKYFLNTFLLAVHFLTTRFNNGHSIVGWPTAVPDFIPDQTLAGTALLL</sequence>
<dbReference type="AlphaFoldDB" id="A0A0B6Y406"/>